<dbReference type="EMBL" id="GBRH01244878">
    <property type="protein sequence ID" value="JAD53017.1"/>
    <property type="molecule type" value="Transcribed_RNA"/>
</dbReference>
<reference evidence="1" key="1">
    <citation type="submission" date="2014-09" db="EMBL/GenBank/DDBJ databases">
        <authorList>
            <person name="Magalhaes I.L.F."/>
            <person name="Oliveira U."/>
            <person name="Santos F.R."/>
            <person name="Vidigal T.H.D.A."/>
            <person name="Brescovit A.D."/>
            <person name="Santos A.J."/>
        </authorList>
    </citation>
    <scope>NUCLEOTIDE SEQUENCE</scope>
    <source>
        <tissue evidence="1">Shoot tissue taken approximately 20 cm above the soil surface</tissue>
    </source>
</reference>
<sequence length="25" mass="2773">MLSAEMSIWLSVSVNFLVVLGSNIY</sequence>
<organism evidence="1">
    <name type="scientific">Arundo donax</name>
    <name type="common">Giant reed</name>
    <name type="synonym">Donax arundinaceus</name>
    <dbReference type="NCBI Taxonomy" id="35708"/>
    <lineage>
        <taxon>Eukaryota</taxon>
        <taxon>Viridiplantae</taxon>
        <taxon>Streptophyta</taxon>
        <taxon>Embryophyta</taxon>
        <taxon>Tracheophyta</taxon>
        <taxon>Spermatophyta</taxon>
        <taxon>Magnoliopsida</taxon>
        <taxon>Liliopsida</taxon>
        <taxon>Poales</taxon>
        <taxon>Poaceae</taxon>
        <taxon>PACMAD clade</taxon>
        <taxon>Arundinoideae</taxon>
        <taxon>Arundineae</taxon>
        <taxon>Arundo</taxon>
    </lineage>
</organism>
<name>A0A0A9B114_ARUDO</name>
<protein>
    <submittedName>
        <fullName evidence="1">Uncharacterized protein</fullName>
    </submittedName>
</protein>
<dbReference type="AlphaFoldDB" id="A0A0A9B114"/>
<reference evidence="1" key="2">
    <citation type="journal article" date="2015" name="Data Brief">
        <title>Shoot transcriptome of the giant reed, Arundo donax.</title>
        <authorList>
            <person name="Barrero R.A."/>
            <person name="Guerrero F.D."/>
            <person name="Moolhuijzen P."/>
            <person name="Goolsby J.A."/>
            <person name="Tidwell J."/>
            <person name="Bellgard S.E."/>
            <person name="Bellgard M.I."/>
        </authorList>
    </citation>
    <scope>NUCLEOTIDE SEQUENCE</scope>
    <source>
        <tissue evidence="1">Shoot tissue taken approximately 20 cm above the soil surface</tissue>
    </source>
</reference>
<evidence type="ECO:0000313" key="1">
    <source>
        <dbReference type="EMBL" id="JAD53017.1"/>
    </source>
</evidence>
<proteinExistence type="predicted"/>
<accession>A0A0A9B114</accession>